<keyword evidence="1" id="KW-0479">Metal-binding</keyword>
<evidence type="ECO:0000259" key="3">
    <source>
        <dbReference type="PROSITE" id="PS50157"/>
    </source>
</evidence>
<name>A0A815FNU4_ADIRI</name>
<keyword evidence="5" id="KW-1185">Reference proteome</keyword>
<feature type="compositionally biased region" description="Basic residues" evidence="2">
    <location>
        <begin position="277"/>
        <end position="287"/>
    </location>
</feature>
<dbReference type="InterPro" id="IPR036236">
    <property type="entry name" value="Znf_C2H2_sf"/>
</dbReference>
<dbReference type="SMART" id="SM00451">
    <property type="entry name" value="ZnF_U1"/>
    <property type="match status" value="4"/>
</dbReference>
<evidence type="ECO:0000313" key="4">
    <source>
        <dbReference type="EMBL" id="CAF1328185.1"/>
    </source>
</evidence>
<dbReference type="PANTHER" id="PTHR47487">
    <property type="entry name" value="OS06G0651300 PROTEIN-RELATED"/>
    <property type="match status" value="1"/>
</dbReference>
<dbReference type="AlphaFoldDB" id="A0A815FNU4"/>
<dbReference type="GO" id="GO:0003676">
    <property type="term" value="F:nucleic acid binding"/>
    <property type="evidence" value="ECO:0007669"/>
    <property type="project" value="InterPro"/>
</dbReference>
<feature type="region of interest" description="Disordered" evidence="2">
    <location>
        <begin position="106"/>
        <end position="130"/>
    </location>
</feature>
<dbReference type="PROSITE" id="PS00028">
    <property type="entry name" value="ZINC_FINGER_C2H2_1"/>
    <property type="match status" value="2"/>
</dbReference>
<feature type="region of interest" description="Disordered" evidence="2">
    <location>
        <begin position="277"/>
        <end position="320"/>
    </location>
</feature>
<reference evidence="4" key="1">
    <citation type="submission" date="2021-02" db="EMBL/GenBank/DDBJ databases">
        <authorList>
            <person name="Nowell W R."/>
        </authorList>
    </citation>
    <scope>NUCLEOTIDE SEQUENCE</scope>
</reference>
<dbReference type="SUPFAM" id="SSF57667">
    <property type="entry name" value="beta-beta-alpha zinc fingers"/>
    <property type="match status" value="2"/>
</dbReference>
<dbReference type="Pfam" id="PF12874">
    <property type="entry name" value="zf-met"/>
    <property type="match status" value="2"/>
</dbReference>
<sequence length="443" mass="49691">MTNPPTAFPTNNDSTRHRQQSTESNDITNALIIDEKDAEHVETPVAVKLPETNTSGGVICSLCNAYLNSRISYNDHLQGKRHKLACQKILATNPDYKELSYDECSKSDADKTKNSGNKLSKAAVSEEKPVESTLPPKNLLCNLCNITCSSQTVLDAHLKGKRHQKTLRYGKPATSGGNSASARFCKICCIAFSVPSKLLEHLDKQEHKERAAAAIAALPTETPDAQQSEVSKINFEEYEVTKEHLKSLGYQYECKVCNKKIAKKDDLLHHVNTVAHNHKVKLQHRQSSRPNRQIPPKPRHPRNPTRRVPQPQSNSGNIFGAFDPDNQYSHIFESQLRNNLTPSNEPYSQQMYANSEQSAGPQYSYSSYSNYQGTLSCPPVQYSYDYNYNPSDYSMNSSFQSSSTSNYPSAYSQAYYTTYDSEPSNIDVARGNYNNSMQQPSRF</sequence>
<feature type="region of interest" description="Disordered" evidence="2">
    <location>
        <begin position="1"/>
        <end position="27"/>
    </location>
</feature>
<evidence type="ECO:0000313" key="5">
    <source>
        <dbReference type="Proteomes" id="UP000663828"/>
    </source>
</evidence>
<dbReference type="InterPro" id="IPR013087">
    <property type="entry name" value="Znf_C2H2_type"/>
</dbReference>
<dbReference type="SMART" id="SM00355">
    <property type="entry name" value="ZnF_C2H2"/>
    <property type="match status" value="4"/>
</dbReference>
<evidence type="ECO:0000256" key="1">
    <source>
        <dbReference type="PROSITE-ProRule" id="PRU00042"/>
    </source>
</evidence>
<feature type="compositionally biased region" description="Polar residues" evidence="2">
    <location>
        <begin position="1"/>
        <end position="13"/>
    </location>
</feature>
<dbReference type="Gene3D" id="3.30.160.60">
    <property type="entry name" value="Classic Zinc Finger"/>
    <property type="match status" value="2"/>
</dbReference>
<dbReference type="InterPro" id="IPR003604">
    <property type="entry name" value="Matrin/U1-like-C_Znf_C2H2"/>
</dbReference>
<dbReference type="EMBL" id="CAJNOR010002688">
    <property type="protein sequence ID" value="CAF1328185.1"/>
    <property type="molecule type" value="Genomic_DNA"/>
</dbReference>
<dbReference type="Proteomes" id="UP000663828">
    <property type="component" value="Unassembled WGS sequence"/>
</dbReference>
<keyword evidence="1" id="KW-0863">Zinc-finger</keyword>
<accession>A0A815FNU4</accession>
<keyword evidence="1" id="KW-0862">Zinc</keyword>
<dbReference type="GO" id="GO:0008270">
    <property type="term" value="F:zinc ion binding"/>
    <property type="evidence" value="ECO:0007669"/>
    <property type="project" value="UniProtKB-KW"/>
</dbReference>
<dbReference type="PROSITE" id="PS50157">
    <property type="entry name" value="ZINC_FINGER_C2H2_2"/>
    <property type="match status" value="1"/>
</dbReference>
<feature type="domain" description="C2H2-type" evidence="3">
    <location>
        <begin position="252"/>
        <end position="281"/>
    </location>
</feature>
<organism evidence="4 5">
    <name type="scientific">Adineta ricciae</name>
    <name type="common">Rotifer</name>
    <dbReference type="NCBI Taxonomy" id="249248"/>
    <lineage>
        <taxon>Eukaryota</taxon>
        <taxon>Metazoa</taxon>
        <taxon>Spiralia</taxon>
        <taxon>Gnathifera</taxon>
        <taxon>Rotifera</taxon>
        <taxon>Eurotatoria</taxon>
        <taxon>Bdelloidea</taxon>
        <taxon>Adinetida</taxon>
        <taxon>Adinetidae</taxon>
        <taxon>Adineta</taxon>
    </lineage>
</organism>
<protein>
    <recommendedName>
        <fullName evidence="3">C2H2-type domain-containing protein</fullName>
    </recommendedName>
</protein>
<comment type="caution">
    <text evidence="4">The sequence shown here is derived from an EMBL/GenBank/DDBJ whole genome shotgun (WGS) entry which is preliminary data.</text>
</comment>
<evidence type="ECO:0000256" key="2">
    <source>
        <dbReference type="SAM" id="MobiDB-lite"/>
    </source>
</evidence>
<proteinExistence type="predicted"/>
<gene>
    <name evidence="4" type="ORF">XAT740_LOCUS30286</name>
</gene>
<dbReference type="PANTHER" id="PTHR47487:SF8">
    <property type="entry name" value="OS08G0270900 PROTEIN"/>
    <property type="match status" value="1"/>
</dbReference>